<evidence type="ECO:0000256" key="3">
    <source>
        <dbReference type="SAM" id="Coils"/>
    </source>
</evidence>
<evidence type="ECO:0000256" key="2">
    <source>
        <dbReference type="PROSITE-ProRule" id="PRU00284"/>
    </source>
</evidence>
<feature type="domain" description="Methyl-accepting transducer" evidence="4">
    <location>
        <begin position="203"/>
        <end position="430"/>
    </location>
</feature>
<dbReference type="CDD" id="cd01068">
    <property type="entry name" value="globin_sensor"/>
    <property type="match status" value="1"/>
</dbReference>
<organism evidence="5 6">
    <name type="scientific">Schinkia azotoformans MEV2011</name>
    <dbReference type="NCBI Taxonomy" id="1348973"/>
    <lineage>
        <taxon>Bacteria</taxon>
        <taxon>Bacillati</taxon>
        <taxon>Bacillota</taxon>
        <taxon>Bacilli</taxon>
        <taxon>Bacillales</taxon>
        <taxon>Bacillaceae</taxon>
        <taxon>Calidifontibacillus/Schinkia group</taxon>
        <taxon>Schinkia</taxon>
    </lineage>
</organism>
<comment type="caution">
    <text evidence="5">The sequence shown here is derived from an EMBL/GenBank/DDBJ whole genome shotgun (WGS) entry which is preliminary data.</text>
</comment>
<evidence type="ECO:0000313" key="6">
    <source>
        <dbReference type="Proteomes" id="UP000027936"/>
    </source>
</evidence>
<dbReference type="PROSITE" id="PS50111">
    <property type="entry name" value="CHEMOTAXIS_TRANSDUC_2"/>
    <property type="match status" value="1"/>
</dbReference>
<dbReference type="InterPro" id="IPR012292">
    <property type="entry name" value="Globin/Proto"/>
</dbReference>
<dbReference type="RefSeq" id="WP_035196122.1">
    <property type="nucleotide sequence ID" value="NZ_JJRY01000010.1"/>
</dbReference>
<dbReference type="PANTHER" id="PTHR32089:SF118">
    <property type="entry name" value="HEME-BASED AEROTACTIC TRANSDUCER HEMAT"/>
    <property type="match status" value="1"/>
</dbReference>
<protein>
    <submittedName>
        <fullName evidence="5">Methyl-accepting chemotaxis protein</fullName>
    </submittedName>
</protein>
<evidence type="ECO:0000259" key="4">
    <source>
        <dbReference type="PROSITE" id="PS50111"/>
    </source>
</evidence>
<keyword evidence="1 2" id="KW-0807">Transducer</keyword>
<dbReference type="AlphaFoldDB" id="A0A072NL42"/>
<name>A0A072NL42_SCHAZ</name>
<dbReference type="GO" id="GO:0020037">
    <property type="term" value="F:heme binding"/>
    <property type="evidence" value="ECO:0007669"/>
    <property type="project" value="InterPro"/>
</dbReference>
<keyword evidence="3" id="KW-0175">Coiled coil</keyword>
<dbReference type="Pfam" id="PF11563">
    <property type="entry name" value="Protoglobin"/>
    <property type="match status" value="1"/>
</dbReference>
<dbReference type="GO" id="GO:0007165">
    <property type="term" value="P:signal transduction"/>
    <property type="evidence" value="ECO:0007669"/>
    <property type="project" value="UniProtKB-KW"/>
</dbReference>
<dbReference type="Gene3D" id="1.10.490.10">
    <property type="entry name" value="Globins"/>
    <property type="match status" value="1"/>
</dbReference>
<evidence type="ECO:0000256" key="1">
    <source>
        <dbReference type="ARBA" id="ARBA00023224"/>
    </source>
</evidence>
<dbReference type="InterPro" id="IPR044398">
    <property type="entry name" value="Globin-sensor_dom"/>
</dbReference>
<gene>
    <name evidence="5" type="ORF">M670_02743</name>
</gene>
<dbReference type="SUPFAM" id="SSF58104">
    <property type="entry name" value="Methyl-accepting chemotaxis protein (MCP) signaling domain"/>
    <property type="match status" value="1"/>
</dbReference>
<evidence type="ECO:0000313" key="5">
    <source>
        <dbReference type="EMBL" id="KEF37987.1"/>
    </source>
</evidence>
<feature type="coiled-coil region" evidence="3">
    <location>
        <begin position="184"/>
        <end position="218"/>
    </location>
</feature>
<dbReference type="PANTHER" id="PTHR32089">
    <property type="entry name" value="METHYL-ACCEPTING CHEMOTAXIS PROTEIN MCPB"/>
    <property type="match status" value="1"/>
</dbReference>
<dbReference type="Gene3D" id="1.10.287.950">
    <property type="entry name" value="Methyl-accepting chemotaxis protein"/>
    <property type="match status" value="1"/>
</dbReference>
<dbReference type="SUPFAM" id="SSF46458">
    <property type="entry name" value="Globin-like"/>
    <property type="match status" value="1"/>
</dbReference>
<reference evidence="5 6" key="1">
    <citation type="submission" date="2014-04" db="EMBL/GenBank/DDBJ databases">
        <title>Draft genome sequence of Bacillus azotoformans MEV2011, a (co-) denitrifying strain unable to grow in the presence of oxygen.</title>
        <authorList>
            <person name="Nielsen M."/>
            <person name="Schreiber L."/>
            <person name="Finster K."/>
            <person name="Schramm A."/>
        </authorList>
    </citation>
    <scope>NUCLEOTIDE SEQUENCE [LARGE SCALE GENOMIC DNA]</scope>
    <source>
        <strain evidence="5 6">MEV2011</strain>
    </source>
</reference>
<dbReference type="EMBL" id="JJRY01000010">
    <property type="protein sequence ID" value="KEF37987.1"/>
    <property type="molecule type" value="Genomic_DNA"/>
</dbReference>
<dbReference type="InterPro" id="IPR039379">
    <property type="entry name" value="Protoglobin_sensor_dom"/>
</dbReference>
<dbReference type="PATRIC" id="fig|1348973.3.peg.2654"/>
<dbReference type="SMART" id="SM00283">
    <property type="entry name" value="MA"/>
    <property type="match status" value="1"/>
</dbReference>
<dbReference type="Pfam" id="PF00015">
    <property type="entry name" value="MCPsignal"/>
    <property type="match status" value="1"/>
</dbReference>
<sequence length="436" mass="49139">MAFYNILVKSKSANKTEWIQNADKLPAKLSISDHNICNQALALGLTLEEIKIGKSIQGVIKEYSLHIANEYYQSMCNIPEFKTVVLTYSNKEKWVQAHANVIVKMFDGHYDDAYIEFLQQLARNHHGIGVLPKWYIASFQILFQNIQSCISSEISTVDEFLVLSNTISKILNFHQQVIIEELEKIDLETREEEFQKVKEELKDKIFETSENLVALTEETSASVEDLIQKSNNVSVEGQHTAEKSKTTQLLAEKGQEQLNSLEEQIQSVYKSTIIMKESVESLNQLTSQIREVVGIVEEISSQTNLLALNAAIEAARAGEHGKGFSVVANEVRKLSEQTHYSVDSIKQFTEQITEQKDNVISSLYEVEQLTVDGQQKSAMTREAFDRIVKAANENLESVQKSKTDMENLILIINEIGSATQKIVTSTEQLNEAAQLA</sequence>
<accession>A0A072NL42</accession>
<dbReference type="GO" id="GO:0019825">
    <property type="term" value="F:oxygen binding"/>
    <property type="evidence" value="ECO:0007669"/>
    <property type="project" value="InterPro"/>
</dbReference>
<proteinExistence type="predicted"/>
<dbReference type="InterPro" id="IPR004089">
    <property type="entry name" value="MCPsignal_dom"/>
</dbReference>
<dbReference type="Proteomes" id="UP000027936">
    <property type="component" value="Unassembled WGS sequence"/>
</dbReference>
<dbReference type="GO" id="GO:0016020">
    <property type="term" value="C:membrane"/>
    <property type="evidence" value="ECO:0007669"/>
    <property type="project" value="InterPro"/>
</dbReference>
<dbReference type="InterPro" id="IPR009050">
    <property type="entry name" value="Globin-like_sf"/>
</dbReference>